<dbReference type="AlphaFoldDB" id="A0AAE0SU62"/>
<accession>A0AAE0SU62</accession>
<feature type="compositionally biased region" description="Basic residues" evidence="1">
    <location>
        <begin position="1"/>
        <end position="15"/>
    </location>
</feature>
<protein>
    <submittedName>
        <fullName evidence="2">Uncharacterized protein</fullName>
    </submittedName>
</protein>
<sequence length="73" mass="7952">MTHHNSSNKHPNSGKHRFEPKPYLSQTFSHFSAVQSSTQRLGTAAPGDVDSIPPYHVGSISAVVHTLDKSGKR</sequence>
<reference evidence="2" key="3">
    <citation type="submission" date="2023-05" db="EMBL/GenBank/DDBJ databases">
        <authorList>
            <person name="Smith C.H."/>
        </authorList>
    </citation>
    <scope>NUCLEOTIDE SEQUENCE</scope>
    <source>
        <strain evidence="2">CHS0354</strain>
        <tissue evidence="2">Mantle</tissue>
    </source>
</reference>
<gene>
    <name evidence="2" type="ORF">CHS0354_024603</name>
</gene>
<dbReference type="EMBL" id="JAEAOA010001458">
    <property type="protein sequence ID" value="KAK3598092.1"/>
    <property type="molecule type" value="Genomic_DNA"/>
</dbReference>
<dbReference type="Proteomes" id="UP001195483">
    <property type="component" value="Unassembled WGS sequence"/>
</dbReference>
<evidence type="ECO:0000256" key="1">
    <source>
        <dbReference type="SAM" id="MobiDB-lite"/>
    </source>
</evidence>
<evidence type="ECO:0000313" key="2">
    <source>
        <dbReference type="EMBL" id="KAK3598092.1"/>
    </source>
</evidence>
<comment type="caution">
    <text evidence="2">The sequence shown here is derived from an EMBL/GenBank/DDBJ whole genome shotgun (WGS) entry which is preliminary data.</text>
</comment>
<feature type="region of interest" description="Disordered" evidence="1">
    <location>
        <begin position="1"/>
        <end position="55"/>
    </location>
</feature>
<feature type="compositionally biased region" description="Polar residues" evidence="1">
    <location>
        <begin position="24"/>
        <end position="41"/>
    </location>
</feature>
<proteinExistence type="predicted"/>
<organism evidence="2 3">
    <name type="scientific">Potamilus streckersoni</name>
    <dbReference type="NCBI Taxonomy" id="2493646"/>
    <lineage>
        <taxon>Eukaryota</taxon>
        <taxon>Metazoa</taxon>
        <taxon>Spiralia</taxon>
        <taxon>Lophotrochozoa</taxon>
        <taxon>Mollusca</taxon>
        <taxon>Bivalvia</taxon>
        <taxon>Autobranchia</taxon>
        <taxon>Heteroconchia</taxon>
        <taxon>Palaeoheterodonta</taxon>
        <taxon>Unionida</taxon>
        <taxon>Unionoidea</taxon>
        <taxon>Unionidae</taxon>
        <taxon>Ambleminae</taxon>
        <taxon>Lampsilini</taxon>
        <taxon>Potamilus</taxon>
    </lineage>
</organism>
<reference evidence="2" key="2">
    <citation type="journal article" date="2021" name="Genome Biol. Evol.">
        <title>Developing a high-quality reference genome for a parasitic bivalve with doubly uniparental inheritance (Bivalvia: Unionida).</title>
        <authorList>
            <person name="Smith C.H."/>
        </authorList>
    </citation>
    <scope>NUCLEOTIDE SEQUENCE</scope>
    <source>
        <strain evidence="2">CHS0354</strain>
        <tissue evidence="2">Mantle</tissue>
    </source>
</reference>
<keyword evidence="3" id="KW-1185">Reference proteome</keyword>
<evidence type="ECO:0000313" key="3">
    <source>
        <dbReference type="Proteomes" id="UP001195483"/>
    </source>
</evidence>
<reference evidence="2" key="1">
    <citation type="journal article" date="2021" name="Genome Biol. Evol.">
        <title>A High-Quality Reference Genome for a Parasitic Bivalve with Doubly Uniparental Inheritance (Bivalvia: Unionida).</title>
        <authorList>
            <person name="Smith C.H."/>
        </authorList>
    </citation>
    <scope>NUCLEOTIDE SEQUENCE</scope>
    <source>
        <strain evidence="2">CHS0354</strain>
    </source>
</reference>
<name>A0AAE0SU62_9BIVA</name>